<reference evidence="2" key="1">
    <citation type="journal article" date="2017" name="Nat. Commun.">
        <title>The asparagus genome sheds light on the origin and evolution of a young Y chromosome.</title>
        <authorList>
            <person name="Harkess A."/>
            <person name="Zhou J."/>
            <person name="Xu C."/>
            <person name="Bowers J.E."/>
            <person name="Van der Hulst R."/>
            <person name="Ayyampalayam S."/>
            <person name="Mercati F."/>
            <person name="Riccardi P."/>
            <person name="McKain M.R."/>
            <person name="Kakrana A."/>
            <person name="Tang H."/>
            <person name="Ray J."/>
            <person name="Groenendijk J."/>
            <person name="Arikit S."/>
            <person name="Mathioni S.M."/>
            <person name="Nakano M."/>
            <person name="Shan H."/>
            <person name="Telgmann-Rauber A."/>
            <person name="Kanno A."/>
            <person name="Yue Z."/>
            <person name="Chen H."/>
            <person name="Li W."/>
            <person name="Chen Y."/>
            <person name="Xu X."/>
            <person name="Zhang Y."/>
            <person name="Luo S."/>
            <person name="Chen H."/>
            <person name="Gao J."/>
            <person name="Mao Z."/>
            <person name="Pires J.C."/>
            <person name="Luo M."/>
            <person name="Kudrna D."/>
            <person name="Wing R.A."/>
            <person name="Meyers B.C."/>
            <person name="Yi K."/>
            <person name="Kong H."/>
            <person name="Lavrijsen P."/>
            <person name="Sunseri F."/>
            <person name="Falavigna A."/>
            <person name="Ye Y."/>
            <person name="Leebens-Mack J.H."/>
            <person name="Chen G."/>
        </authorList>
    </citation>
    <scope>NUCLEOTIDE SEQUENCE [LARGE SCALE GENOMIC DNA]</scope>
    <source>
        <strain evidence="2">cv. DH0086</strain>
    </source>
</reference>
<evidence type="ECO:0000313" key="2">
    <source>
        <dbReference type="Proteomes" id="UP000243459"/>
    </source>
</evidence>
<dbReference type="PANTHER" id="PTHR37235:SF2">
    <property type="entry name" value="OS05G0371500 PROTEIN"/>
    <property type="match status" value="1"/>
</dbReference>
<dbReference type="AlphaFoldDB" id="A0A5P1FLN5"/>
<evidence type="ECO:0000313" key="1">
    <source>
        <dbReference type="EMBL" id="ONK79225.1"/>
    </source>
</evidence>
<dbReference type="OrthoDB" id="651163at2759"/>
<sequence length="113" mass="13084">MPQRYLFCCCLILHDIPLLILQVFYCQRVLTMAFSFLRPRFPQIFKQLEKDVETVIDVLQPGPLGIIEHKFSAAEVKEAEAIVKRAVANWKRNSELERNGHVVSTSENERSPQ</sequence>
<accession>A0A5P1FLN5</accession>
<dbReference type="Gramene" id="ONK79225">
    <property type="protein sequence ID" value="ONK79225"/>
    <property type="gene ID" value="A4U43_C01F4200"/>
</dbReference>
<protein>
    <submittedName>
        <fullName evidence="1">Uncharacterized protein</fullName>
    </submittedName>
</protein>
<gene>
    <name evidence="1" type="ORF">A4U43_C01F4200</name>
</gene>
<name>A0A5P1FLN5_ASPOF</name>
<dbReference type="Proteomes" id="UP000243459">
    <property type="component" value="Chromosome 1"/>
</dbReference>
<organism evidence="1 2">
    <name type="scientific">Asparagus officinalis</name>
    <name type="common">Garden asparagus</name>
    <dbReference type="NCBI Taxonomy" id="4686"/>
    <lineage>
        <taxon>Eukaryota</taxon>
        <taxon>Viridiplantae</taxon>
        <taxon>Streptophyta</taxon>
        <taxon>Embryophyta</taxon>
        <taxon>Tracheophyta</taxon>
        <taxon>Spermatophyta</taxon>
        <taxon>Magnoliopsida</taxon>
        <taxon>Liliopsida</taxon>
        <taxon>Asparagales</taxon>
        <taxon>Asparagaceae</taxon>
        <taxon>Asparagoideae</taxon>
        <taxon>Asparagus</taxon>
    </lineage>
</organism>
<proteinExistence type="predicted"/>
<dbReference type="PANTHER" id="PTHR37235">
    <property type="entry name" value="ZINC METALLOPROTEINASE AUREOLYSIN"/>
    <property type="match status" value="1"/>
</dbReference>
<dbReference type="EMBL" id="CM007381">
    <property type="protein sequence ID" value="ONK79225.1"/>
    <property type="molecule type" value="Genomic_DNA"/>
</dbReference>
<keyword evidence="2" id="KW-1185">Reference proteome</keyword>